<dbReference type="InterPro" id="IPR001315">
    <property type="entry name" value="CARD"/>
</dbReference>
<dbReference type="PROSITE" id="PS50208">
    <property type="entry name" value="CASPASE_P20"/>
    <property type="match status" value="1"/>
</dbReference>
<reference evidence="7 8" key="1">
    <citation type="submission" date="2024-02" db="EMBL/GenBank/DDBJ databases">
        <authorList>
            <person name="Daric V."/>
            <person name="Darras S."/>
        </authorList>
    </citation>
    <scope>NUCLEOTIDE SEQUENCE [LARGE SCALE GENOMIC DNA]</scope>
</reference>
<dbReference type="PANTHER" id="PTHR47901:SF7">
    <property type="entry name" value="CASPASE 2"/>
    <property type="match status" value="1"/>
</dbReference>
<evidence type="ECO:0000313" key="7">
    <source>
        <dbReference type="EMBL" id="CAK8687784.1"/>
    </source>
</evidence>
<evidence type="ECO:0000259" key="4">
    <source>
        <dbReference type="PROSITE" id="PS50207"/>
    </source>
</evidence>
<sequence length="563" mass="62809">MEDRNKNTLKKHRVQLAKELISEEVLQVLIANGILNDVMFDKIASRATNFDKNVELLSTLTKRGPEAFRTFMDALISTDQHHLALLLQDADVERGDAVPCTRQDHQSTSASFSATSFSFSSPENSRFLPKFSSSVSSSPSPRGKNVSPRRPTENVDLSPDAHGDDSHSSSPAKRRCTEEMTSQSSTYTVPSPCNELDDILCTSSTDDLVAAANLSLPKSQNVASTFAATAAKSSSKAALLQFLPDAVNQPRVPLDIGSMDLTDGPTQDDLVVRRSTFQFQHQHFMDSYEMCSSPRGLALIISVDRFEPSTCLENREAGDVDRARLEFVLRQIGFKCYSLVDGTAKEIWNVLQKFTVLEDHRYADCCMVAVMSHGEQGCFFGRDGNKVDIEHVQQLFGNEKCPGLQNKPKILLFQCCRGSNPDKGVDEMDAPTRSERVNSDRIMMPESDIISRSSSQSSIYSNFVRNKLPTHSDMLIGYATVKGYAAMRNTKQGSWYIQALVRVLAFHSCEKHLIEMMTMVNNLVKQREGWCPSSVNHRCKEMSEFQSTLCKKLFLIPGQHQVQ</sequence>
<feature type="domain" description="Caspase family p20" evidence="5">
    <location>
        <begin position="294"/>
        <end position="420"/>
    </location>
</feature>
<dbReference type="InterPro" id="IPR002398">
    <property type="entry name" value="Pept_C14"/>
</dbReference>
<dbReference type="CDD" id="cd00032">
    <property type="entry name" value="CASc"/>
    <property type="match status" value="1"/>
</dbReference>
<feature type="compositionally biased region" description="Low complexity" evidence="3">
    <location>
        <begin position="132"/>
        <end position="141"/>
    </location>
</feature>
<name>A0ABP0GAE7_CLALP</name>
<dbReference type="SUPFAM" id="SSF52129">
    <property type="entry name" value="Caspase-like"/>
    <property type="match status" value="1"/>
</dbReference>
<evidence type="ECO:0008006" key="9">
    <source>
        <dbReference type="Google" id="ProtNLM"/>
    </source>
</evidence>
<dbReference type="InterPro" id="IPR011029">
    <property type="entry name" value="DEATH-like_dom_sf"/>
</dbReference>
<dbReference type="Gene3D" id="1.10.533.10">
    <property type="entry name" value="Death Domain, Fas"/>
    <property type="match status" value="1"/>
</dbReference>
<evidence type="ECO:0000313" key="8">
    <source>
        <dbReference type="Proteomes" id="UP001642483"/>
    </source>
</evidence>
<organism evidence="7 8">
    <name type="scientific">Clavelina lepadiformis</name>
    <name type="common">Light-bulb sea squirt</name>
    <name type="synonym">Ascidia lepadiformis</name>
    <dbReference type="NCBI Taxonomy" id="159417"/>
    <lineage>
        <taxon>Eukaryota</taxon>
        <taxon>Metazoa</taxon>
        <taxon>Chordata</taxon>
        <taxon>Tunicata</taxon>
        <taxon>Ascidiacea</taxon>
        <taxon>Aplousobranchia</taxon>
        <taxon>Clavelinidae</taxon>
        <taxon>Clavelina</taxon>
    </lineage>
</organism>
<dbReference type="PANTHER" id="PTHR47901">
    <property type="entry name" value="CASPASE RECRUITMENT DOMAIN-CONTAINING PROTEIN 18"/>
    <property type="match status" value="1"/>
</dbReference>
<proteinExistence type="inferred from homology"/>
<evidence type="ECO:0000259" key="6">
    <source>
        <dbReference type="PROSITE" id="PS50209"/>
    </source>
</evidence>
<dbReference type="PROSITE" id="PS50209">
    <property type="entry name" value="CARD"/>
    <property type="match status" value="1"/>
</dbReference>
<evidence type="ECO:0000256" key="2">
    <source>
        <dbReference type="RuleBase" id="RU003971"/>
    </source>
</evidence>
<dbReference type="InterPro" id="IPR001309">
    <property type="entry name" value="Pept_C14_p20"/>
</dbReference>
<feature type="region of interest" description="Disordered" evidence="3">
    <location>
        <begin position="130"/>
        <end position="189"/>
    </location>
</feature>
<dbReference type="Pfam" id="PF00656">
    <property type="entry name" value="Peptidase_C14"/>
    <property type="match status" value="1"/>
</dbReference>
<dbReference type="InterPro" id="IPR011600">
    <property type="entry name" value="Pept_C14_caspase"/>
</dbReference>
<feature type="compositionally biased region" description="Polar residues" evidence="3">
    <location>
        <begin position="179"/>
        <end position="189"/>
    </location>
</feature>
<dbReference type="InterPro" id="IPR016129">
    <property type="entry name" value="Caspase_his_AS"/>
</dbReference>
<evidence type="ECO:0000256" key="1">
    <source>
        <dbReference type="ARBA" id="ARBA00010134"/>
    </source>
</evidence>
<dbReference type="SMART" id="SM00114">
    <property type="entry name" value="CARD"/>
    <property type="match status" value="1"/>
</dbReference>
<dbReference type="InterPro" id="IPR015917">
    <property type="entry name" value="Pept_C14A"/>
</dbReference>
<dbReference type="Gene3D" id="3.40.50.1460">
    <property type="match status" value="1"/>
</dbReference>
<gene>
    <name evidence="7" type="ORF">CVLEPA_LOCUS19846</name>
</gene>
<dbReference type="Pfam" id="PF00619">
    <property type="entry name" value="CARD"/>
    <property type="match status" value="1"/>
</dbReference>
<evidence type="ECO:0000256" key="3">
    <source>
        <dbReference type="SAM" id="MobiDB-lite"/>
    </source>
</evidence>
<keyword evidence="8" id="KW-1185">Reference proteome</keyword>
<feature type="domain" description="CARD" evidence="6">
    <location>
        <begin position="1"/>
        <end position="90"/>
    </location>
</feature>
<dbReference type="InterPro" id="IPR002138">
    <property type="entry name" value="Pept_C14_p10"/>
</dbReference>
<dbReference type="PRINTS" id="PR00376">
    <property type="entry name" value="IL1BCENZYME"/>
</dbReference>
<dbReference type="Gene3D" id="3.30.70.1470">
    <property type="entry name" value="Caspase-like"/>
    <property type="match status" value="1"/>
</dbReference>
<dbReference type="Proteomes" id="UP001642483">
    <property type="component" value="Unassembled WGS sequence"/>
</dbReference>
<protein>
    <recommendedName>
        <fullName evidence="9">Caspase-2</fullName>
    </recommendedName>
</protein>
<dbReference type="InterPro" id="IPR029030">
    <property type="entry name" value="Caspase-like_dom_sf"/>
</dbReference>
<evidence type="ECO:0000259" key="5">
    <source>
        <dbReference type="PROSITE" id="PS50208"/>
    </source>
</evidence>
<dbReference type="SUPFAM" id="SSF47986">
    <property type="entry name" value="DEATH domain"/>
    <property type="match status" value="1"/>
</dbReference>
<accession>A0ABP0GAE7</accession>
<dbReference type="EMBL" id="CAWYQH010000106">
    <property type="protein sequence ID" value="CAK8687784.1"/>
    <property type="molecule type" value="Genomic_DNA"/>
</dbReference>
<comment type="similarity">
    <text evidence="1 2">Belongs to the peptidase C14A family.</text>
</comment>
<feature type="domain" description="Caspase family p10" evidence="4">
    <location>
        <begin position="464"/>
        <end position="557"/>
    </location>
</feature>
<comment type="caution">
    <text evidence="7">The sequence shown here is derived from an EMBL/GenBank/DDBJ whole genome shotgun (WGS) entry which is preliminary data.</text>
</comment>
<dbReference type="SMART" id="SM00115">
    <property type="entry name" value="CASc"/>
    <property type="match status" value="1"/>
</dbReference>
<dbReference type="PROSITE" id="PS50207">
    <property type="entry name" value="CASPASE_P10"/>
    <property type="match status" value="1"/>
</dbReference>
<dbReference type="PROSITE" id="PS01121">
    <property type="entry name" value="CASPASE_HIS"/>
    <property type="match status" value="1"/>
</dbReference>